<sequence length="89" mass="9721">MRAVAFLGMASATSAFQKIACWFSFLSIPLVRAQRQRQCLFSQGTAAPRVASGDSLLDSHCLTDSLPTLNRVNGHGEEPWVRVVVMLTV</sequence>
<proteinExistence type="predicted"/>
<evidence type="ECO:0000313" key="1">
    <source>
        <dbReference type="EMBL" id="TDZ26849.1"/>
    </source>
</evidence>
<dbReference type="AlphaFoldDB" id="A0A484G8Q8"/>
<comment type="caution">
    <text evidence="1">The sequence shown here is derived from an EMBL/GenBank/DDBJ whole genome shotgun (WGS) entry which is preliminary data.</text>
</comment>
<accession>A0A484G8Q8</accession>
<reference evidence="2" key="2">
    <citation type="journal article" date="2019" name="Mol. Plant Microbe Interact.">
        <title>Genome sequence resources for four phytopathogenic fungi from the Colletotrichum orbiculare species complex.</title>
        <authorList>
            <person name="Gan P."/>
            <person name="Tsushima A."/>
            <person name="Narusaka M."/>
            <person name="Narusaka Y."/>
            <person name="Takano Y."/>
            <person name="Kubo Y."/>
            <person name="Shirasu K."/>
        </authorList>
    </citation>
    <scope>GENOME REANNOTATION</scope>
    <source>
        <strain evidence="2">104-T / ATCC 96160 / CBS 514.97 / LARS 414 / MAFF 240422</strain>
    </source>
</reference>
<dbReference type="Proteomes" id="UP000014480">
    <property type="component" value="Unassembled WGS sequence"/>
</dbReference>
<organism evidence="1 2">
    <name type="scientific">Colletotrichum orbiculare (strain 104-T / ATCC 96160 / CBS 514.97 / LARS 414 / MAFF 240422)</name>
    <name type="common">Cucumber anthracnose fungus</name>
    <name type="synonym">Colletotrichum lagenarium</name>
    <dbReference type="NCBI Taxonomy" id="1213857"/>
    <lineage>
        <taxon>Eukaryota</taxon>
        <taxon>Fungi</taxon>
        <taxon>Dikarya</taxon>
        <taxon>Ascomycota</taxon>
        <taxon>Pezizomycotina</taxon>
        <taxon>Sordariomycetes</taxon>
        <taxon>Hypocreomycetidae</taxon>
        <taxon>Glomerellales</taxon>
        <taxon>Glomerellaceae</taxon>
        <taxon>Colletotrichum</taxon>
        <taxon>Colletotrichum orbiculare species complex</taxon>
    </lineage>
</organism>
<evidence type="ECO:0000313" key="2">
    <source>
        <dbReference type="Proteomes" id="UP000014480"/>
    </source>
</evidence>
<gene>
    <name evidence="1" type="ORF">Cob_v000095</name>
</gene>
<name>A0A484G8Q8_COLOR</name>
<reference evidence="2" key="1">
    <citation type="journal article" date="2013" name="New Phytol.">
        <title>Comparative genomic and transcriptomic analyses reveal the hemibiotrophic stage shift of Colletotrichum fungi.</title>
        <authorList>
            <person name="Gan P."/>
            <person name="Ikeda K."/>
            <person name="Irieda H."/>
            <person name="Narusaka M."/>
            <person name="O'Connell R.J."/>
            <person name="Narusaka Y."/>
            <person name="Takano Y."/>
            <person name="Kubo Y."/>
            <person name="Shirasu K."/>
        </authorList>
    </citation>
    <scope>NUCLEOTIDE SEQUENCE [LARGE SCALE GENOMIC DNA]</scope>
    <source>
        <strain evidence="2">104-T / ATCC 96160 / CBS 514.97 / LARS 414 / MAFF 240422</strain>
    </source>
</reference>
<keyword evidence="2" id="KW-1185">Reference proteome</keyword>
<dbReference type="EMBL" id="AMCV02000001">
    <property type="protein sequence ID" value="TDZ26849.1"/>
    <property type="molecule type" value="Genomic_DNA"/>
</dbReference>
<protein>
    <submittedName>
        <fullName evidence="1">Uncharacterized protein</fullName>
    </submittedName>
</protein>